<evidence type="ECO:0000313" key="2">
    <source>
        <dbReference type="EMBL" id="UWD34106.1"/>
    </source>
</evidence>
<feature type="transmembrane region" description="Helical" evidence="1">
    <location>
        <begin position="18"/>
        <end position="40"/>
    </location>
</feature>
<keyword evidence="1" id="KW-1133">Transmembrane helix</keyword>
<reference evidence="2" key="1">
    <citation type="submission" date="2022-08" db="EMBL/GenBank/DDBJ databases">
        <title>Complete genome sequence of Mycoplasma molare type strain H 542.</title>
        <authorList>
            <person name="Spergser J."/>
        </authorList>
    </citation>
    <scope>NUCLEOTIDE SEQUENCE</scope>
    <source>
        <strain evidence="2">H 542</strain>
    </source>
</reference>
<proteinExistence type="predicted"/>
<gene>
    <name evidence="2" type="ORF">NX772_03390</name>
</gene>
<name>A0ABY5TWZ7_9BACT</name>
<keyword evidence="1" id="KW-0472">Membrane</keyword>
<evidence type="ECO:0000256" key="1">
    <source>
        <dbReference type="SAM" id="Phobius"/>
    </source>
</evidence>
<sequence length="529" mass="63950">MNDNKDIFALLLSNHLEIFLTLLIFFLFLTASIFFLFSYINFEKKRRKNISILVPLVFDDKNQRIRLIDSKFKDSAEQIFKNKSDIFNGKWVNISEFAKNIKTKDRVQFLEILKNWSNQEIEFSLLEKERKEESTKKYKFIFSKNDEDKTIIIQKNNYAKFEYRFWTKMYKKLKIKKTYETKTKKRYSLFFSFSLIRWFIKEDVYKNIVEKIIETNFLLSIKIKQIVYDDGNLSFMFTSNSKKEINILKSNLVKKFNKFKNNFFFNYESIVIIDNKANTKTTLNNNKIKKIINFSLWKSKESKTIFELEHPYFLEDAEELEKYNLALENLKNWIKKDELNKINLEIRNLKRKIGQIQLEDIPLETRKYLSYREKYKIAEKILLEDLDKKVSDKSNFIFTYTDLFLNNYSSFDKNTSNLIIKIKSFLTFVKRAKEKLITEENKEFDRWGLYIEKMNNSLFSLLIELKPKFLVISSEILSKIDDNFNVLTLESLFKIAQEKEIMIIYENKKTIIKDEQIIDKIGYKYYYYI</sequence>
<accession>A0ABY5TWZ7</accession>
<keyword evidence="3" id="KW-1185">Reference proteome</keyword>
<dbReference type="RefSeq" id="WP_027123129.1">
    <property type="nucleotide sequence ID" value="NZ_CP103423.1"/>
</dbReference>
<dbReference type="NCBIfam" id="NF045955">
    <property type="entry name" value="MHO_4530_fam"/>
    <property type="match status" value="1"/>
</dbReference>
<protein>
    <submittedName>
        <fullName evidence="2">Uncharacterized protein</fullName>
    </submittedName>
</protein>
<dbReference type="Proteomes" id="UP001058364">
    <property type="component" value="Chromosome"/>
</dbReference>
<evidence type="ECO:0000313" key="3">
    <source>
        <dbReference type="Proteomes" id="UP001058364"/>
    </source>
</evidence>
<keyword evidence="1" id="KW-0812">Transmembrane</keyword>
<organism evidence="2 3">
    <name type="scientific">Mesomycoplasma molare</name>
    <dbReference type="NCBI Taxonomy" id="171288"/>
    <lineage>
        <taxon>Bacteria</taxon>
        <taxon>Bacillati</taxon>
        <taxon>Mycoplasmatota</taxon>
        <taxon>Mycoplasmoidales</taxon>
        <taxon>Metamycoplasmataceae</taxon>
        <taxon>Mesomycoplasma</taxon>
    </lineage>
</organism>
<dbReference type="EMBL" id="CP103423">
    <property type="protein sequence ID" value="UWD34106.1"/>
    <property type="molecule type" value="Genomic_DNA"/>
</dbReference>